<proteinExistence type="predicted"/>
<name>A0A2U2J9N9_9FLAO</name>
<dbReference type="EMBL" id="QFFG01000004">
    <property type="protein sequence ID" value="PWG05032.1"/>
    <property type="molecule type" value="Genomic_DNA"/>
</dbReference>
<comment type="caution">
    <text evidence="1">The sequence shown here is derived from an EMBL/GenBank/DDBJ whole genome shotgun (WGS) entry which is preliminary data.</text>
</comment>
<protein>
    <submittedName>
        <fullName evidence="1">Glucan endo-1,3-beta-D-glucosidase</fullName>
    </submittedName>
</protein>
<evidence type="ECO:0000313" key="1">
    <source>
        <dbReference type="EMBL" id="PWG05032.1"/>
    </source>
</evidence>
<dbReference type="Proteomes" id="UP000245670">
    <property type="component" value="Unassembled WGS sequence"/>
</dbReference>
<reference evidence="1 2" key="1">
    <citation type="submission" date="2018-05" db="EMBL/GenBank/DDBJ databases">
        <title>Polaribacter aquimarinus sp. nov., isolated from sediment in a sediment of sea.</title>
        <authorList>
            <person name="Lu D."/>
        </authorList>
    </citation>
    <scope>NUCLEOTIDE SEQUENCE [LARGE SCALE GENOMIC DNA]</scope>
    <source>
        <strain evidence="1 2">ZY113</strain>
    </source>
</reference>
<evidence type="ECO:0000313" key="2">
    <source>
        <dbReference type="Proteomes" id="UP000245670"/>
    </source>
</evidence>
<gene>
    <name evidence="1" type="ORF">DIS07_10885</name>
</gene>
<sequence length="304" mass="32523">MKKIKYIKALFFFVILIFTGCQENEYSFGEIVTPSNIQITAEIVGADAANPNGDGSGVVNFSATADQAVSFKYVFDGTEIVALSGKTSISFSKLGLNKYTVTVVASGTAGLTASKSIQVEVLSTYSPPNDLTAKLFGFDPASPNAVTSRTWKIQSSKPGHFGLGPVGGSTPVEWYGAGPNEKATVGMYDDRFVFSSDGTFQHITNGDVFGRDPHIVNDLGANTDGTVDGADILNYAYPDYTGSYTLTAPGGIETISLSGNGFIGYYTGGNHKYEIFDRGTPNEMVLRTTDADASFDWWFIIVLE</sequence>
<dbReference type="RefSeq" id="WP_109405348.1">
    <property type="nucleotide sequence ID" value="NZ_QFFG01000004.1"/>
</dbReference>
<dbReference type="PROSITE" id="PS51257">
    <property type="entry name" value="PROKAR_LIPOPROTEIN"/>
    <property type="match status" value="1"/>
</dbReference>
<accession>A0A2U2J9N9</accession>
<organism evidence="1 2">
    <name type="scientific">Polaribacter aquimarinus</name>
    <dbReference type="NCBI Taxonomy" id="2100726"/>
    <lineage>
        <taxon>Bacteria</taxon>
        <taxon>Pseudomonadati</taxon>
        <taxon>Bacteroidota</taxon>
        <taxon>Flavobacteriia</taxon>
        <taxon>Flavobacteriales</taxon>
        <taxon>Flavobacteriaceae</taxon>
    </lineage>
</organism>
<keyword evidence="2" id="KW-1185">Reference proteome</keyword>
<dbReference type="OrthoDB" id="9809583at2"/>
<dbReference type="AlphaFoldDB" id="A0A2U2J9N9"/>